<evidence type="ECO:0000256" key="7">
    <source>
        <dbReference type="ARBA" id="ARBA00023136"/>
    </source>
</evidence>
<keyword evidence="6 8" id="KW-1133">Transmembrane helix</keyword>
<evidence type="ECO:0000256" key="8">
    <source>
        <dbReference type="RuleBase" id="RU361233"/>
    </source>
</evidence>
<comment type="caution">
    <text evidence="8">Lacks conserved residue(s) required for the propagation of feature annotation.</text>
</comment>
<feature type="transmembrane region" description="Helical" evidence="8">
    <location>
        <begin position="129"/>
        <end position="151"/>
    </location>
</feature>
<evidence type="ECO:0000256" key="6">
    <source>
        <dbReference type="ARBA" id="ARBA00022989"/>
    </source>
</evidence>
<dbReference type="EMBL" id="CAMAPF010000097">
    <property type="protein sequence ID" value="CAH9098233.1"/>
    <property type="molecule type" value="Genomic_DNA"/>
</dbReference>
<evidence type="ECO:0000313" key="12">
    <source>
        <dbReference type="Proteomes" id="UP001152523"/>
    </source>
</evidence>
<proteinExistence type="inferred from homology"/>
<feature type="transmembrane region" description="Helical" evidence="8">
    <location>
        <begin position="88"/>
        <end position="109"/>
    </location>
</feature>
<dbReference type="Pfam" id="PF04535">
    <property type="entry name" value="CASP_dom"/>
    <property type="match status" value="1"/>
</dbReference>
<keyword evidence="4 8" id="KW-1003">Cell membrane</keyword>
<evidence type="ECO:0000256" key="3">
    <source>
        <dbReference type="ARBA" id="ARBA00011489"/>
    </source>
</evidence>
<reference evidence="10" key="1">
    <citation type="submission" date="2022-07" db="EMBL/GenBank/DDBJ databases">
        <authorList>
            <person name="Macas J."/>
            <person name="Novak P."/>
            <person name="Neumann P."/>
        </authorList>
    </citation>
    <scope>NUCLEOTIDE SEQUENCE</scope>
</reference>
<keyword evidence="7 8" id="KW-0472">Membrane</keyword>
<evidence type="ECO:0000256" key="2">
    <source>
        <dbReference type="ARBA" id="ARBA00007651"/>
    </source>
</evidence>
<dbReference type="PANTHER" id="PTHR32021:SF24">
    <property type="entry name" value="CASP-LIKE PROTEIN"/>
    <property type="match status" value="1"/>
</dbReference>
<accession>A0AAV0DGQ2</accession>
<feature type="domain" description="Casparian strip membrane protein" evidence="9">
    <location>
        <begin position="8"/>
        <end position="138"/>
    </location>
</feature>
<protein>
    <recommendedName>
        <fullName evidence="8">CASP-like protein</fullName>
    </recommendedName>
</protein>
<name>A0AAV0DGQ2_9ASTE</name>
<evidence type="ECO:0000256" key="4">
    <source>
        <dbReference type="ARBA" id="ARBA00022475"/>
    </source>
</evidence>
<evidence type="ECO:0000256" key="1">
    <source>
        <dbReference type="ARBA" id="ARBA00004651"/>
    </source>
</evidence>
<feature type="transmembrane region" description="Helical" evidence="8">
    <location>
        <begin position="12"/>
        <end position="34"/>
    </location>
</feature>
<keyword evidence="5 8" id="KW-0812">Transmembrane</keyword>
<comment type="subunit">
    <text evidence="3 8">Homodimer and heterodimers.</text>
</comment>
<evidence type="ECO:0000313" key="11">
    <source>
        <dbReference type="EMBL" id="CAH9138333.1"/>
    </source>
</evidence>
<evidence type="ECO:0000259" key="9">
    <source>
        <dbReference type="Pfam" id="PF04535"/>
    </source>
</evidence>
<evidence type="ECO:0000313" key="10">
    <source>
        <dbReference type="EMBL" id="CAH9098233.1"/>
    </source>
</evidence>
<dbReference type="PANTHER" id="PTHR32021">
    <property type="entry name" value="CASP-LIKE PROTEIN 5B3"/>
    <property type="match status" value="1"/>
</dbReference>
<dbReference type="Proteomes" id="UP001152523">
    <property type="component" value="Unassembled WGS sequence"/>
</dbReference>
<comment type="caution">
    <text evidence="10">The sequence shown here is derived from an EMBL/GenBank/DDBJ whole genome shotgun (WGS) entry which is preliminary data.</text>
</comment>
<dbReference type="InterPro" id="IPR006702">
    <property type="entry name" value="CASP_dom"/>
</dbReference>
<gene>
    <name evidence="10" type="ORF">CEPIT_LOCUS14312</name>
    <name evidence="11" type="ORF">CEPIT_LOCUS36716</name>
</gene>
<organism evidence="10 12">
    <name type="scientific">Cuscuta epithymum</name>
    <dbReference type="NCBI Taxonomy" id="186058"/>
    <lineage>
        <taxon>Eukaryota</taxon>
        <taxon>Viridiplantae</taxon>
        <taxon>Streptophyta</taxon>
        <taxon>Embryophyta</taxon>
        <taxon>Tracheophyta</taxon>
        <taxon>Spermatophyta</taxon>
        <taxon>Magnoliopsida</taxon>
        <taxon>eudicotyledons</taxon>
        <taxon>Gunneridae</taxon>
        <taxon>Pentapetalae</taxon>
        <taxon>asterids</taxon>
        <taxon>lamiids</taxon>
        <taxon>Solanales</taxon>
        <taxon>Convolvulaceae</taxon>
        <taxon>Cuscuteae</taxon>
        <taxon>Cuscuta</taxon>
        <taxon>Cuscuta subgen. Cuscuta</taxon>
    </lineage>
</organism>
<comment type="similarity">
    <text evidence="2 8">Belongs to the Casparian strip membrane proteins (CASP) family.</text>
</comment>
<evidence type="ECO:0000256" key="5">
    <source>
        <dbReference type="ARBA" id="ARBA00022692"/>
    </source>
</evidence>
<dbReference type="EMBL" id="CAMAPF010001008">
    <property type="protein sequence ID" value="CAH9138333.1"/>
    <property type="molecule type" value="Genomic_DNA"/>
</dbReference>
<comment type="subcellular location">
    <subcellularLocation>
        <location evidence="1 8">Cell membrane</location>
        <topology evidence="1 8">Multi-pass membrane protein</topology>
    </subcellularLocation>
</comment>
<keyword evidence="12" id="KW-1185">Reference proteome</keyword>
<sequence length="159" mass="17498">MRQMFGGPGKISGLVLRIFRCIFAAVSVSISFSAPGLTEVTPFRVLLIQQCVETTWSFVLVCCDLKVVVFQGNLPSHFHVMVTLVIDWVVLTLSLGAISSAVAVIQLIATNSICYKEHEYICRRYMLSVGMDFIAMVFHAISALVLSWIVASSILPRAV</sequence>
<dbReference type="AlphaFoldDB" id="A0AAV0DGQ2"/>
<dbReference type="GO" id="GO:0005886">
    <property type="term" value="C:plasma membrane"/>
    <property type="evidence" value="ECO:0007669"/>
    <property type="project" value="UniProtKB-SubCell"/>
</dbReference>
<dbReference type="InterPro" id="IPR045009">
    <property type="entry name" value="CASPL-5"/>
</dbReference>